<dbReference type="NCBIfam" id="TIGR01709">
    <property type="entry name" value="typeII_sec_gspL"/>
    <property type="match status" value="1"/>
</dbReference>
<reference evidence="3 4" key="1">
    <citation type="journal article" date="2021" name="Microbiol. Spectr.">
        <title>A Single Bacterium Capable of Oxidation and Reduction of Iron at Circumneutral pH.</title>
        <authorList>
            <person name="Kato S."/>
            <person name="Ohkuma M."/>
        </authorList>
    </citation>
    <scope>NUCLEOTIDE SEQUENCE [LARGE SCALE GENOMIC DNA]</scope>
    <source>
        <strain evidence="3 4">MIZ03</strain>
    </source>
</reference>
<dbReference type="Pfam" id="PF05134">
    <property type="entry name" value="T2SSL"/>
    <property type="match status" value="1"/>
</dbReference>
<feature type="transmembrane region" description="Helical" evidence="1">
    <location>
        <begin position="284"/>
        <end position="305"/>
    </location>
</feature>
<protein>
    <recommendedName>
        <fullName evidence="2">GspL cytoplasmic actin-ATPase-like domain-containing protein</fullName>
    </recommendedName>
</protein>
<dbReference type="Gene3D" id="3.30.420.380">
    <property type="match status" value="1"/>
</dbReference>
<dbReference type="EMBL" id="AP024238">
    <property type="protein sequence ID" value="BCO26413.1"/>
    <property type="molecule type" value="Genomic_DNA"/>
</dbReference>
<keyword evidence="1" id="KW-1133">Transmembrane helix</keyword>
<dbReference type="Proteomes" id="UP000824366">
    <property type="component" value="Chromosome"/>
</dbReference>
<evidence type="ECO:0000313" key="3">
    <source>
        <dbReference type="EMBL" id="BCO26413.1"/>
    </source>
</evidence>
<evidence type="ECO:0000313" key="4">
    <source>
        <dbReference type="Proteomes" id="UP000824366"/>
    </source>
</evidence>
<dbReference type="InterPro" id="IPR007812">
    <property type="entry name" value="T2SS_protein-GspL"/>
</dbReference>
<keyword evidence="4" id="KW-1185">Reference proteome</keyword>
<evidence type="ECO:0000259" key="2">
    <source>
        <dbReference type="Pfam" id="PF05134"/>
    </source>
</evidence>
<feature type="domain" description="GspL cytoplasmic actin-ATPase-like" evidence="2">
    <location>
        <begin position="43"/>
        <end position="145"/>
    </location>
</feature>
<dbReference type="InterPro" id="IPR024230">
    <property type="entry name" value="GspL_cyto_dom"/>
</dbReference>
<name>A0ABM7MJF6_9BURK</name>
<organism evidence="3 4">
    <name type="scientific">Rhodoferax lithotrophicus</name>
    <dbReference type="NCBI Taxonomy" id="2798804"/>
    <lineage>
        <taxon>Bacteria</taxon>
        <taxon>Pseudomonadati</taxon>
        <taxon>Pseudomonadota</taxon>
        <taxon>Betaproteobacteria</taxon>
        <taxon>Burkholderiales</taxon>
        <taxon>Comamonadaceae</taxon>
        <taxon>Rhodoferax</taxon>
    </lineage>
</organism>
<dbReference type="SUPFAM" id="SSF53067">
    <property type="entry name" value="Actin-like ATPase domain"/>
    <property type="match status" value="1"/>
</dbReference>
<gene>
    <name evidence="3" type="ORF">MIZ03_1295</name>
</gene>
<evidence type="ECO:0000256" key="1">
    <source>
        <dbReference type="SAM" id="Phobius"/>
    </source>
</evidence>
<proteinExistence type="predicted"/>
<dbReference type="InterPro" id="IPR043129">
    <property type="entry name" value="ATPase_NBD"/>
</dbReference>
<dbReference type="RefSeq" id="WP_223909824.1">
    <property type="nucleotide sequence ID" value="NZ_AP024238.1"/>
</dbReference>
<sequence length="424" mass="45013">MTTLIITLPLTALDAATLFDHVLSTDGQTVSAHASVPLALLPATHDDVVALVPAQALSWHQVKLPQGSLPRTLGGERANARLRSILEGVLEDQLLDDPAQMHLALQPQASTTAPVWVAACDRTWLSHALNVLAQAGHVVTRIVPEFTPQALQDVMVVTGEADAPRVAGLRHLPGEGADSALLVAGLTSQTLLWLTGPGTLPQDTPSHPPSEWPTVVAEPAVAAVAERLFQRPVVLIQHAERLLQAAQSPWDLAQFDLAHAARDRRWASVAQAFIQFGRAPHWRIARIALVAMVLVNLIGLNAFALREQAALNTKRQAVRAVLQDTFPKVPVVVDAPVQMAREVAALQRASGTASGTDMETILASFSAVAPAEYAPVAIEYTANELRLKGPGVANEAAVVAQLKAAGLRASQQGDQWLITAGGQP</sequence>
<keyword evidence="1" id="KW-0472">Membrane</keyword>
<accession>A0ABM7MJF6</accession>
<keyword evidence="1" id="KW-0812">Transmembrane</keyword>